<keyword evidence="3" id="KW-1185">Reference proteome</keyword>
<dbReference type="OrthoDB" id="1315649at2"/>
<keyword evidence="1" id="KW-0812">Transmembrane</keyword>
<name>A0A2V3PVI4_9BACT</name>
<dbReference type="RefSeq" id="WP_110309099.1">
    <property type="nucleotide sequence ID" value="NZ_QICL01000001.1"/>
</dbReference>
<evidence type="ECO:0000256" key="1">
    <source>
        <dbReference type="SAM" id="Phobius"/>
    </source>
</evidence>
<proteinExistence type="predicted"/>
<evidence type="ECO:0000313" key="3">
    <source>
        <dbReference type="Proteomes" id="UP000247973"/>
    </source>
</evidence>
<accession>A0A2V3PVI4</accession>
<dbReference type="AlphaFoldDB" id="A0A2V3PVI4"/>
<dbReference type="EMBL" id="QICL01000001">
    <property type="protein sequence ID" value="PXV69142.1"/>
    <property type="molecule type" value="Genomic_DNA"/>
</dbReference>
<evidence type="ECO:0000313" key="2">
    <source>
        <dbReference type="EMBL" id="PXV69142.1"/>
    </source>
</evidence>
<keyword evidence="1" id="KW-1133">Transmembrane helix</keyword>
<dbReference type="Pfam" id="PF12412">
    <property type="entry name" value="DUF3667"/>
    <property type="match status" value="1"/>
</dbReference>
<feature type="transmembrane region" description="Helical" evidence="1">
    <location>
        <begin position="252"/>
        <end position="270"/>
    </location>
</feature>
<dbReference type="InterPro" id="IPR022134">
    <property type="entry name" value="DUF3667"/>
</dbReference>
<dbReference type="Proteomes" id="UP000247973">
    <property type="component" value="Unassembled WGS sequence"/>
</dbReference>
<feature type="transmembrane region" description="Helical" evidence="1">
    <location>
        <begin position="220"/>
        <end position="240"/>
    </location>
</feature>
<feature type="transmembrane region" description="Helical" evidence="1">
    <location>
        <begin position="290"/>
        <end position="313"/>
    </location>
</feature>
<organism evidence="2 3">
    <name type="scientific">Dysgonomonas alginatilytica</name>
    <dbReference type="NCBI Taxonomy" id="1605892"/>
    <lineage>
        <taxon>Bacteria</taxon>
        <taxon>Pseudomonadati</taxon>
        <taxon>Bacteroidota</taxon>
        <taxon>Bacteroidia</taxon>
        <taxon>Bacteroidales</taxon>
        <taxon>Dysgonomonadaceae</taxon>
        <taxon>Dysgonomonas</taxon>
    </lineage>
</organism>
<keyword evidence="1" id="KW-0472">Membrane</keyword>
<feature type="transmembrane region" description="Helical" evidence="1">
    <location>
        <begin position="190"/>
        <end position="208"/>
    </location>
</feature>
<feature type="transmembrane region" description="Helical" evidence="1">
    <location>
        <begin position="86"/>
        <end position="103"/>
    </location>
</feature>
<reference evidence="2 3" key="1">
    <citation type="submission" date="2018-03" db="EMBL/GenBank/DDBJ databases">
        <title>Genomic Encyclopedia of Archaeal and Bacterial Type Strains, Phase II (KMG-II): from individual species to whole genera.</title>
        <authorList>
            <person name="Goeker M."/>
        </authorList>
    </citation>
    <scope>NUCLEOTIDE SEQUENCE [LARGE SCALE GENOMIC DNA]</scope>
    <source>
        <strain evidence="2 3">DSM 100214</strain>
    </source>
</reference>
<gene>
    <name evidence="2" type="ORF">CLV62_101411</name>
</gene>
<protein>
    <submittedName>
        <fullName evidence="2">Uncharacterized protein DUF3667</fullName>
    </submittedName>
</protein>
<sequence length="314" mass="36791">MSKHKIREDKTCTNCGRFVAEHFCPNCGQENTEVRHSFIYLLKHFVSDLLHYDSSLWSTTKLLLFSPATLSKEYIGGRRKKYVDPIKLYIFISFIAFFIPGILPEKSNNHENRTESILKVNTTYPTETSTTPITINIGRNITENSELASTKPLKGKSYTKYYIKKALLKITRDKSKDKQTKVNEFILHNLPKVLFVYMPIFAFWLWLFNSKKKFLYFDSAIFTLHYFSFLLLSITIVILLNTAFEWLNLPDTFSSIVNAVVFSYAVFYFFRANRLFYGNKRWIANTKAFIIFWIDILLIFIILILYAVLAMLIV</sequence>
<comment type="caution">
    <text evidence="2">The sequence shown here is derived from an EMBL/GenBank/DDBJ whole genome shotgun (WGS) entry which is preliminary data.</text>
</comment>